<dbReference type="InterPro" id="IPR016039">
    <property type="entry name" value="Thiolase-like"/>
</dbReference>
<dbReference type="InterPro" id="IPR013751">
    <property type="entry name" value="ACP_syn_III_N"/>
</dbReference>
<evidence type="ECO:0000256" key="3">
    <source>
        <dbReference type="ARBA" id="ARBA00023315"/>
    </source>
</evidence>
<evidence type="ECO:0000256" key="1">
    <source>
        <dbReference type="ARBA" id="ARBA00022490"/>
    </source>
</evidence>
<dbReference type="SUPFAM" id="SSF53901">
    <property type="entry name" value="Thiolase-like"/>
    <property type="match status" value="1"/>
</dbReference>
<reference evidence="6" key="2">
    <citation type="submission" date="2015-04" db="EMBL/GenBank/DDBJ databases">
        <title>Identification and manipulation of the dutomycin biosynthetic gene cluster.</title>
        <authorList>
            <person name="Zhang Q."/>
            <person name="Skidmore C."/>
            <person name="Rasmussen M."/>
            <person name="Chang C.-W.T."/>
        </authorList>
    </citation>
    <scope>NUCLEOTIDE SEQUENCE</scope>
    <source>
        <strain evidence="6">NRRL B-5482</strain>
    </source>
</reference>
<sequence length="345" mass="37094">MRVGDIYIDALGTWLPEPYSAERAVREGLYEAVDFEENGLLAARVAGPDEAPAEMAVRAVRQLAERRGSDLSDVDLLVHAGSSWQGPEGWRPASYIQRKTVGGTGPAWELTMGCLGGLTALEVAVGHLRGDASRRTVLFTSADNWSSPVVDRWRSFPGVILGDGASALTLGRGTGFARLLSVNTGGVPDLEGMYRGSEPLFPGTSLQRAPLDFRLRATAYKETEQASSEAMMLSAKVQLELIDRSLEEAGIGRSDITRVAYVNYARLATQMWLLDPLGIPMSTSTWEIGRHIGHIGPSDQLVSLDRLLSRGELGPGDHVLLAGLGPGMTLGSAVLEIVSRPSWLD</sequence>
<keyword evidence="1" id="KW-0963">Cytoplasm</keyword>
<dbReference type="Pfam" id="PF08541">
    <property type="entry name" value="ACP_syn_III_C"/>
    <property type="match status" value="1"/>
</dbReference>
<dbReference type="PANTHER" id="PTHR34069">
    <property type="entry name" value="3-OXOACYL-[ACYL-CARRIER-PROTEIN] SYNTHASE 3"/>
    <property type="match status" value="1"/>
</dbReference>
<reference evidence="6" key="1">
    <citation type="submission" date="2015-01" db="EMBL/GenBank/DDBJ databases">
        <authorList>
            <person name="Wang S."/>
            <person name="Zhang S."/>
            <person name="Shao L."/>
            <person name="Yu D."/>
            <person name="Zhan J."/>
        </authorList>
    </citation>
    <scope>NUCLEOTIDE SEQUENCE</scope>
    <source>
        <strain evidence="6">NRRL B-5482</strain>
    </source>
</reference>
<dbReference type="GO" id="GO:0006633">
    <property type="term" value="P:fatty acid biosynthetic process"/>
    <property type="evidence" value="ECO:0007669"/>
    <property type="project" value="InterPro"/>
</dbReference>
<dbReference type="AlphaFoldDB" id="A0A0F6QFG7"/>
<feature type="domain" description="Beta-ketoacyl-[acyl-carrier-protein] synthase III C-terminal" evidence="4">
    <location>
        <begin position="246"/>
        <end position="337"/>
    </location>
</feature>
<evidence type="ECO:0000313" key="6">
    <source>
        <dbReference type="EMBL" id="AKD43523.1"/>
    </source>
</evidence>
<dbReference type="InterPro" id="IPR013747">
    <property type="entry name" value="ACP_syn_III_C"/>
</dbReference>
<keyword evidence="3 6" id="KW-0012">Acyltransferase</keyword>
<dbReference type="GO" id="GO:0044550">
    <property type="term" value="P:secondary metabolite biosynthetic process"/>
    <property type="evidence" value="ECO:0007669"/>
    <property type="project" value="TreeGrafter"/>
</dbReference>
<dbReference type="PANTHER" id="PTHR34069:SF2">
    <property type="entry name" value="BETA-KETOACYL-[ACYL-CARRIER-PROTEIN] SYNTHASE III"/>
    <property type="match status" value="1"/>
</dbReference>
<evidence type="ECO:0000256" key="2">
    <source>
        <dbReference type="ARBA" id="ARBA00022679"/>
    </source>
</evidence>
<evidence type="ECO:0000259" key="4">
    <source>
        <dbReference type="Pfam" id="PF08541"/>
    </source>
</evidence>
<keyword evidence="2 6" id="KW-0808">Transferase</keyword>
<gene>
    <name evidence="6" type="primary">dutH</name>
</gene>
<evidence type="ECO:0000259" key="5">
    <source>
        <dbReference type="Pfam" id="PF08545"/>
    </source>
</evidence>
<accession>A0A0F6QFG7</accession>
<dbReference type="CDD" id="cd00827">
    <property type="entry name" value="init_cond_enzymes"/>
    <property type="match status" value="1"/>
</dbReference>
<dbReference type="Pfam" id="PF08545">
    <property type="entry name" value="ACP_syn_III"/>
    <property type="match status" value="1"/>
</dbReference>
<dbReference type="GO" id="GO:0004315">
    <property type="term" value="F:3-oxoacyl-[acyl-carrier-protein] synthase activity"/>
    <property type="evidence" value="ECO:0007669"/>
    <property type="project" value="InterPro"/>
</dbReference>
<dbReference type="Gene3D" id="3.40.47.10">
    <property type="match status" value="2"/>
</dbReference>
<feature type="domain" description="Beta-ketoacyl-[acyl-carrier-protein] synthase III N-terminal" evidence="5">
    <location>
        <begin position="110"/>
        <end position="183"/>
    </location>
</feature>
<organism evidence="6">
    <name type="scientific">Streptomyces minoensis</name>
    <dbReference type="NCBI Taxonomy" id="67329"/>
    <lineage>
        <taxon>Bacteria</taxon>
        <taxon>Bacillati</taxon>
        <taxon>Actinomycetota</taxon>
        <taxon>Actinomycetes</taxon>
        <taxon>Kitasatosporales</taxon>
        <taxon>Streptomycetaceae</taxon>
        <taxon>Streptomyces</taxon>
    </lineage>
</organism>
<name>A0A0F6QFG7_9ACTN</name>
<proteinExistence type="predicted"/>
<dbReference type="EMBL" id="KP710956">
    <property type="protein sequence ID" value="AKD43523.1"/>
    <property type="molecule type" value="Genomic_DNA"/>
</dbReference>
<protein>
    <submittedName>
        <fullName evidence="6">ACP shuttle-type acyltransferase</fullName>
    </submittedName>
</protein>